<evidence type="ECO:0000313" key="1">
    <source>
        <dbReference type="EMBL" id="ADB53731.1"/>
    </source>
</evidence>
<dbReference type="Proteomes" id="UP000008229">
    <property type="component" value="Chromosome"/>
</dbReference>
<keyword evidence="2" id="KW-1185">Reference proteome</keyword>
<organism evidence="1 2">
    <name type="scientific">Conexibacter woesei (strain DSM 14684 / CCUG 47730 / CIP 108061 / JCM 11494 / NBRC 100937 / ID131577)</name>
    <dbReference type="NCBI Taxonomy" id="469383"/>
    <lineage>
        <taxon>Bacteria</taxon>
        <taxon>Bacillati</taxon>
        <taxon>Actinomycetota</taxon>
        <taxon>Thermoleophilia</taxon>
        <taxon>Solirubrobacterales</taxon>
        <taxon>Conexibacteraceae</taxon>
        <taxon>Conexibacter</taxon>
    </lineage>
</organism>
<evidence type="ECO:0000313" key="2">
    <source>
        <dbReference type="Proteomes" id="UP000008229"/>
    </source>
</evidence>
<gene>
    <name evidence="1" type="ordered locus">Cwoe_5325</name>
</gene>
<dbReference type="eggNOG" id="COG3214">
    <property type="taxonomic scope" value="Bacteria"/>
</dbReference>
<reference evidence="2" key="2">
    <citation type="submission" date="2010-01" db="EMBL/GenBank/DDBJ databases">
        <title>The complete genome of Conexibacter woesei DSM 14684.</title>
        <authorList>
            <consortium name="US DOE Joint Genome Institute (JGI-PGF)"/>
            <person name="Lucas S."/>
            <person name="Copeland A."/>
            <person name="Lapidus A."/>
            <person name="Glavina del Rio T."/>
            <person name="Dalin E."/>
            <person name="Tice H."/>
            <person name="Bruce D."/>
            <person name="Goodwin L."/>
            <person name="Pitluck S."/>
            <person name="Kyrpides N."/>
            <person name="Mavromatis K."/>
            <person name="Ivanova N."/>
            <person name="Mikhailova N."/>
            <person name="Chertkov O."/>
            <person name="Brettin T."/>
            <person name="Detter J.C."/>
            <person name="Han C."/>
            <person name="Larimer F."/>
            <person name="Land M."/>
            <person name="Hauser L."/>
            <person name="Markowitz V."/>
            <person name="Cheng J.-F."/>
            <person name="Hugenholtz P."/>
            <person name="Woyke T."/>
            <person name="Wu D."/>
            <person name="Pukall R."/>
            <person name="Steenblock K."/>
            <person name="Schneider S."/>
            <person name="Klenk H.-P."/>
            <person name="Eisen J.A."/>
        </authorList>
    </citation>
    <scope>NUCLEOTIDE SEQUENCE [LARGE SCALE GENOMIC DNA]</scope>
    <source>
        <strain evidence="2">DSM 14684 / CIP 108061 / JCM 11494 / NBRC 100937 / ID131577</strain>
    </source>
</reference>
<dbReference type="Pfam" id="PF06224">
    <property type="entry name" value="AlkZ-like"/>
    <property type="match status" value="1"/>
</dbReference>
<dbReference type="PANTHER" id="PTHR38479">
    <property type="entry name" value="LMO0824 PROTEIN"/>
    <property type="match status" value="1"/>
</dbReference>
<protein>
    <recommendedName>
        <fullName evidence="3">Winged helix DNA-binding domain-containing protein</fullName>
    </recommendedName>
</protein>
<dbReference type="HOGENOM" id="CLU_047003_2_0_11"/>
<dbReference type="RefSeq" id="WP_012936782.1">
    <property type="nucleotide sequence ID" value="NC_013739.1"/>
</dbReference>
<name>D3FFD8_CONWI</name>
<reference evidence="1 2" key="1">
    <citation type="journal article" date="2010" name="Stand. Genomic Sci.">
        <title>Complete genome sequence of Conexibacter woesei type strain (ID131577).</title>
        <authorList>
            <person name="Pukall R."/>
            <person name="Lapidus A."/>
            <person name="Glavina Del Rio T."/>
            <person name="Copeland A."/>
            <person name="Tice H."/>
            <person name="Cheng J.-F."/>
            <person name="Lucas S."/>
            <person name="Chen F."/>
            <person name="Nolan M."/>
            <person name="Bruce D."/>
            <person name="Goodwin L."/>
            <person name="Pitluck S."/>
            <person name="Mavromatis K."/>
            <person name="Ivanova N."/>
            <person name="Ovchinnikova G."/>
            <person name="Pati A."/>
            <person name="Chen A."/>
            <person name="Palaniappan K."/>
            <person name="Land M."/>
            <person name="Hauser L."/>
            <person name="Chang Y.-J."/>
            <person name="Jeffries C.D."/>
            <person name="Chain P."/>
            <person name="Meincke L."/>
            <person name="Sims D."/>
            <person name="Brettin T."/>
            <person name="Detter J.C."/>
            <person name="Rohde M."/>
            <person name="Goeker M."/>
            <person name="Bristow J."/>
            <person name="Eisen J.A."/>
            <person name="Markowitz V."/>
            <person name="Kyrpides N.C."/>
            <person name="Klenk H.-P."/>
            <person name="Hugenholtz P."/>
        </authorList>
    </citation>
    <scope>NUCLEOTIDE SEQUENCE [LARGE SCALE GENOMIC DNA]</scope>
    <source>
        <strain evidence="2">DSM 14684 / CIP 108061 / JCM 11494 / NBRC 100937 / ID131577</strain>
    </source>
</reference>
<dbReference type="InterPro" id="IPR009351">
    <property type="entry name" value="AlkZ-like"/>
</dbReference>
<dbReference type="AlphaFoldDB" id="D3FFD8"/>
<evidence type="ECO:0008006" key="3">
    <source>
        <dbReference type="Google" id="ProtNLM"/>
    </source>
</evidence>
<dbReference type="EMBL" id="CP001854">
    <property type="protein sequence ID" value="ADB53731.1"/>
    <property type="molecule type" value="Genomic_DNA"/>
</dbReference>
<sequence length="365" mass="40369">MPMLTQRQLNRATLARQLLLERVDRPIAETVELLGGMQAQTTHTWYVGLWCRLDPFSPDTVGRMLTDRELVRIGLQRSTIHLVTADDALRMRPLLDPVLAKPLSSFARNLDGIDRDAVTEAARGILEAEPLTWAALGRRLEQQWPGRDPASLAQIARARLALVQLPPRGVWGASGQALHTTVERWLGRPLDPRPSVERLFLRYLAAFGPASAMDAQAWCGLTRLKAVADELRDQLVTFTDAAGRELFDLPGAPRPDPDTPVPVRFLYDYDNLLLSHADRSRFSSDVPLGDAFAGLPPQKSPGALLVDGVVRGSWLFERERDAAALTVRTAGLSRAASRDVVEEGEALLHFLAPERADRRVLIVPS</sequence>
<dbReference type="KEGG" id="cwo:Cwoe_5325"/>
<dbReference type="PANTHER" id="PTHR38479:SF2">
    <property type="entry name" value="WINGED HELIX DNA-BINDING DOMAIN-CONTAINING PROTEIN"/>
    <property type="match status" value="1"/>
</dbReference>
<dbReference type="OrthoDB" id="9148135at2"/>
<proteinExistence type="predicted"/>
<dbReference type="STRING" id="469383.Cwoe_5325"/>
<accession>D3FFD8</accession>